<organism evidence="2 3">
    <name type="scientific">Fusobacterium nucleatum subsp. nucleatum</name>
    <dbReference type="NCBI Taxonomy" id="76856"/>
    <lineage>
        <taxon>Bacteria</taxon>
        <taxon>Fusobacteriati</taxon>
        <taxon>Fusobacteriota</taxon>
        <taxon>Fusobacteriia</taxon>
        <taxon>Fusobacteriales</taxon>
        <taxon>Fusobacteriaceae</taxon>
        <taxon>Fusobacterium</taxon>
    </lineage>
</organism>
<comment type="caution">
    <text evidence="2">The sequence shown here is derived from an EMBL/GenBank/DDBJ whole genome shotgun (WGS) entry which is preliminary data.</text>
</comment>
<protein>
    <submittedName>
        <fullName evidence="2">NAD(P)-dependent oxidoreductase</fullName>
    </submittedName>
</protein>
<dbReference type="PANTHER" id="PTHR43242">
    <property type="entry name" value="NAD(P)-BINDING ROSSMANN-FOLD SUPERFAMILY PROTEIN"/>
    <property type="match status" value="1"/>
</dbReference>
<feature type="domain" description="RmlD-like substrate binding" evidence="1">
    <location>
        <begin position="3"/>
        <end position="287"/>
    </location>
</feature>
<accession>A0A101K723</accession>
<dbReference type="RefSeq" id="WP_011015755.1">
    <property type="nucleotide sequence ID" value="NZ_CP022122.1"/>
</dbReference>
<dbReference type="Pfam" id="PF04321">
    <property type="entry name" value="RmlD_sub_bind"/>
    <property type="match status" value="1"/>
</dbReference>
<dbReference type="AlphaFoldDB" id="A0A101K723"/>
<reference evidence="2 3" key="1">
    <citation type="submission" date="2015-10" db="EMBL/GenBank/DDBJ databases">
        <authorList>
            <person name="Gilbert D.G."/>
        </authorList>
    </citation>
    <scope>NUCLEOTIDE SEQUENCE [LARGE SCALE GENOMIC DNA]</scope>
    <source>
        <strain evidence="2 3">ChDC F311</strain>
    </source>
</reference>
<dbReference type="CDD" id="cd05254">
    <property type="entry name" value="dTDP_HR_like_SDR_e"/>
    <property type="match status" value="1"/>
</dbReference>
<dbReference type="SUPFAM" id="SSF51735">
    <property type="entry name" value="NAD(P)-binding Rossmann-fold domains"/>
    <property type="match status" value="1"/>
</dbReference>
<dbReference type="OMA" id="HITTDCV"/>
<dbReference type="PANTHER" id="PTHR43242:SF1">
    <property type="entry name" value="NAD(P)-BINDING ROSSMANN-FOLD SUPERFAMILY PROTEIN"/>
    <property type="match status" value="1"/>
</dbReference>
<evidence type="ECO:0000259" key="1">
    <source>
        <dbReference type="Pfam" id="PF04321"/>
    </source>
</evidence>
<dbReference type="GeneID" id="79782620"/>
<sequence>MKKVLILGSCGMLGSVLCEYLLQNNYQVIGIDKINLENKFEKYKLYNIDLLDFFKVEEVIFQEKPNIIINAAAIVNLNLCEENYELAELLHVDLNEQFLNLSKKISFKFIYISTDSVFDGTKSNYIEEDLAIPLNNYAKTKFLGEEEVKKMEDYIVIRTNIYGYSDRQNSLLKWAYDELNKNKKIYGYKNVIFNPVSIYQLADAILILIQKNFKGILNIVSDKPISKFEFLKIIEEYLKKKNLVQESVLEDENSNLKRPKNTALSIKKMENIIEKRYKIEDGITQVLRGVKK</sequence>
<dbReference type="Proteomes" id="UP000054800">
    <property type="component" value="Unassembled WGS sequence"/>
</dbReference>
<dbReference type="Gene3D" id="3.40.50.720">
    <property type="entry name" value="NAD(P)-binding Rossmann-like Domain"/>
    <property type="match status" value="1"/>
</dbReference>
<dbReference type="InterPro" id="IPR036291">
    <property type="entry name" value="NAD(P)-bd_dom_sf"/>
</dbReference>
<dbReference type="OrthoDB" id="9803892at2"/>
<dbReference type="InterPro" id="IPR029903">
    <property type="entry name" value="RmlD-like-bd"/>
</dbReference>
<proteinExistence type="predicted"/>
<name>A0A101K723_FUSNC</name>
<evidence type="ECO:0000313" key="2">
    <source>
        <dbReference type="EMBL" id="KUL99580.1"/>
    </source>
</evidence>
<evidence type="ECO:0000313" key="3">
    <source>
        <dbReference type="Proteomes" id="UP000054800"/>
    </source>
</evidence>
<gene>
    <name evidence="2" type="ORF">RO03_08745</name>
</gene>
<dbReference type="EMBL" id="LMVH01000001">
    <property type="protein sequence ID" value="KUL99580.1"/>
    <property type="molecule type" value="Genomic_DNA"/>
</dbReference>